<dbReference type="GO" id="GO:0008176">
    <property type="term" value="F:tRNA (guanine(46)-N7)-methyltransferase activity"/>
    <property type="evidence" value="ECO:0007669"/>
    <property type="project" value="UniProtKB-EC"/>
</dbReference>
<dbReference type="Gene3D" id="3.40.50.150">
    <property type="entry name" value="Vaccinia Virus protein VP39"/>
    <property type="match status" value="1"/>
</dbReference>
<name>A0A0D3K5N2_EMIH1</name>
<keyword evidence="8" id="KW-1185">Reference proteome</keyword>
<organism evidence="7 8">
    <name type="scientific">Emiliania huxleyi (strain CCMP1516)</name>
    <dbReference type="NCBI Taxonomy" id="280463"/>
    <lineage>
        <taxon>Eukaryota</taxon>
        <taxon>Haptista</taxon>
        <taxon>Haptophyta</taxon>
        <taxon>Prymnesiophyceae</taxon>
        <taxon>Isochrysidales</taxon>
        <taxon>Noelaerhabdaceae</taxon>
        <taxon>Emiliania</taxon>
    </lineage>
</organism>
<dbReference type="RefSeq" id="XP_005783496.1">
    <property type="nucleotide sequence ID" value="XM_005783439.1"/>
</dbReference>
<protein>
    <recommendedName>
        <fullName evidence="2">tRNA (guanine(46)-N(7))-methyltransferase</fullName>
        <ecNumber evidence="2">2.1.1.33</ecNumber>
    </recommendedName>
</protein>
<reference evidence="7" key="2">
    <citation type="submission" date="2024-10" db="UniProtKB">
        <authorList>
            <consortium name="EnsemblProtists"/>
        </authorList>
    </citation>
    <scope>IDENTIFICATION</scope>
</reference>
<dbReference type="STRING" id="2903.R1D7Z7"/>
<dbReference type="OMA" id="PDPWHKS"/>
<dbReference type="EnsemblProtists" id="EOD31067">
    <property type="protein sequence ID" value="EOD31067"/>
    <property type="gene ID" value="EMIHUDRAFT_203160"/>
</dbReference>
<keyword evidence="3" id="KW-0489">Methyltransferase</keyword>
<dbReference type="GO" id="GO:0043527">
    <property type="term" value="C:tRNA methyltransferase complex"/>
    <property type="evidence" value="ECO:0007669"/>
    <property type="project" value="TreeGrafter"/>
</dbReference>
<evidence type="ECO:0000256" key="1">
    <source>
        <dbReference type="ARBA" id="ARBA00000142"/>
    </source>
</evidence>
<dbReference type="InterPro" id="IPR003358">
    <property type="entry name" value="tRNA_(Gua-N-7)_MeTrfase_Trmb"/>
</dbReference>
<evidence type="ECO:0000256" key="4">
    <source>
        <dbReference type="ARBA" id="ARBA00022679"/>
    </source>
</evidence>
<evidence type="ECO:0000256" key="3">
    <source>
        <dbReference type="ARBA" id="ARBA00022603"/>
    </source>
</evidence>
<keyword evidence="5" id="KW-0949">S-adenosyl-L-methionine</keyword>
<comment type="catalytic activity">
    <reaction evidence="1">
        <text>guanosine(46) in tRNA + S-adenosyl-L-methionine = N(7)-methylguanosine(46) in tRNA + S-adenosyl-L-homocysteine</text>
        <dbReference type="Rhea" id="RHEA:42708"/>
        <dbReference type="Rhea" id="RHEA-COMP:10188"/>
        <dbReference type="Rhea" id="RHEA-COMP:10189"/>
        <dbReference type="ChEBI" id="CHEBI:57856"/>
        <dbReference type="ChEBI" id="CHEBI:59789"/>
        <dbReference type="ChEBI" id="CHEBI:74269"/>
        <dbReference type="ChEBI" id="CHEBI:74480"/>
        <dbReference type="EC" id="2.1.1.33"/>
    </reaction>
</comment>
<dbReference type="HAMAP" id="MF_01057">
    <property type="entry name" value="tRNA_methyltr_TrmB"/>
    <property type="match status" value="1"/>
</dbReference>
<dbReference type="InterPro" id="IPR029063">
    <property type="entry name" value="SAM-dependent_MTases_sf"/>
</dbReference>
<dbReference type="PaxDb" id="2903-EOD31067"/>
<dbReference type="Pfam" id="PF02390">
    <property type="entry name" value="Methyltransf_4"/>
    <property type="match status" value="1"/>
</dbReference>
<evidence type="ECO:0000313" key="7">
    <source>
        <dbReference type="EnsemblProtists" id="EOD31067"/>
    </source>
</evidence>
<dbReference type="EC" id="2.1.1.33" evidence="2"/>
<dbReference type="Proteomes" id="UP000013827">
    <property type="component" value="Unassembled WGS sequence"/>
</dbReference>
<dbReference type="GeneID" id="17276340"/>
<evidence type="ECO:0000313" key="8">
    <source>
        <dbReference type="Proteomes" id="UP000013827"/>
    </source>
</evidence>
<dbReference type="KEGG" id="ehx:EMIHUDRAFT_203160"/>
<keyword evidence="6" id="KW-0819">tRNA processing</keyword>
<reference evidence="8" key="1">
    <citation type="journal article" date="2013" name="Nature">
        <title>Pan genome of the phytoplankton Emiliania underpins its global distribution.</title>
        <authorList>
            <person name="Read B.A."/>
            <person name="Kegel J."/>
            <person name="Klute M.J."/>
            <person name="Kuo A."/>
            <person name="Lefebvre S.C."/>
            <person name="Maumus F."/>
            <person name="Mayer C."/>
            <person name="Miller J."/>
            <person name="Monier A."/>
            <person name="Salamov A."/>
            <person name="Young J."/>
            <person name="Aguilar M."/>
            <person name="Claverie J.M."/>
            <person name="Frickenhaus S."/>
            <person name="Gonzalez K."/>
            <person name="Herman E.K."/>
            <person name="Lin Y.C."/>
            <person name="Napier J."/>
            <person name="Ogata H."/>
            <person name="Sarno A.F."/>
            <person name="Shmutz J."/>
            <person name="Schroeder D."/>
            <person name="de Vargas C."/>
            <person name="Verret F."/>
            <person name="von Dassow P."/>
            <person name="Valentin K."/>
            <person name="Van de Peer Y."/>
            <person name="Wheeler G."/>
            <person name="Dacks J.B."/>
            <person name="Delwiche C.F."/>
            <person name="Dyhrman S.T."/>
            <person name="Glockner G."/>
            <person name="John U."/>
            <person name="Richards T."/>
            <person name="Worden A.Z."/>
            <person name="Zhang X."/>
            <person name="Grigoriev I.V."/>
            <person name="Allen A.E."/>
            <person name="Bidle K."/>
            <person name="Borodovsky M."/>
            <person name="Bowler C."/>
            <person name="Brownlee C."/>
            <person name="Cock J.M."/>
            <person name="Elias M."/>
            <person name="Gladyshev V.N."/>
            <person name="Groth M."/>
            <person name="Guda C."/>
            <person name="Hadaegh A."/>
            <person name="Iglesias-Rodriguez M.D."/>
            <person name="Jenkins J."/>
            <person name="Jones B.M."/>
            <person name="Lawson T."/>
            <person name="Leese F."/>
            <person name="Lindquist E."/>
            <person name="Lobanov A."/>
            <person name="Lomsadze A."/>
            <person name="Malik S.B."/>
            <person name="Marsh M.E."/>
            <person name="Mackinder L."/>
            <person name="Mock T."/>
            <person name="Mueller-Roeber B."/>
            <person name="Pagarete A."/>
            <person name="Parker M."/>
            <person name="Probert I."/>
            <person name="Quesneville H."/>
            <person name="Raines C."/>
            <person name="Rensing S.A."/>
            <person name="Riano-Pachon D.M."/>
            <person name="Richier S."/>
            <person name="Rokitta S."/>
            <person name="Shiraiwa Y."/>
            <person name="Soanes D.M."/>
            <person name="van der Giezen M."/>
            <person name="Wahlund T.M."/>
            <person name="Williams B."/>
            <person name="Wilson W."/>
            <person name="Wolfe G."/>
            <person name="Wurch L.L."/>
        </authorList>
    </citation>
    <scope>NUCLEOTIDE SEQUENCE</scope>
</reference>
<dbReference type="AlphaFoldDB" id="A0A0D3K5N2"/>
<dbReference type="PANTHER" id="PTHR23417:SF14">
    <property type="entry name" value="PENTACOTRIPEPTIDE-REPEAT REGION OF PRORP DOMAIN-CONTAINING PROTEIN"/>
    <property type="match status" value="1"/>
</dbReference>
<evidence type="ECO:0000256" key="6">
    <source>
        <dbReference type="ARBA" id="ARBA00022694"/>
    </source>
</evidence>
<dbReference type="HOGENOM" id="CLU_050910_0_1_1"/>
<dbReference type="PROSITE" id="PS51625">
    <property type="entry name" value="SAM_MT_TRMB"/>
    <property type="match status" value="1"/>
</dbReference>
<evidence type="ECO:0000256" key="2">
    <source>
        <dbReference type="ARBA" id="ARBA00011977"/>
    </source>
</evidence>
<keyword evidence="4" id="KW-0808">Transferase</keyword>
<dbReference type="PANTHER" id="PTHR23417">
    <property type="entry name" value="3-DEOXY-D-MANNO-OCTULOSONIC-ACID TRANSFERASE/TRNA GUANINE-N 7 - -METHYLTRANSFERASE"/>
    <property type="match status" value="1"/>
</dbReference>
<proteinExistence type="inferred from homology"/>
<dbReference type="CDD" id="cd02440">
    <property type="entry name" value="AdoMet_MTases"/>
    <property type="match status" value="1"/>
</dbReference>
<evidence type="ECO:0000256" key="5">
    <source>
        <dbReference type="ARBA" id="ARBA00022691"/>
    </source>
</evidence>
<sequence>MRDPSPLLASRPSRRYLNPSHKPAWYAARQKTITRAQKRVERRLWPIFGLAFAFDRRIDLDAAFGRSAVDRSALVLEIGCGSGEALCSLAASHPDADFVGVDWFRGGLAAAMQGLDEAGAAANARLVRADAATLLRDGLEARRALDEVLVFFPDPWRGSEGRRIVRPEVVQSLSPLMQDGGRLHLATDVEGYADEARAVLASCCDAEARWEEVACDCCLPRPSTKYERDGIAAGRGVNDVCWRFVRGSVVRGCGD</sequence>
<dbReference type="SUPFAM" id="SSF53335">
    <property type="entry name" value="S-adenosyl-L-methionine-dependent methyltransferases"/>
    <property type="match status" value="1"/>
</dbReference>
<dbReference type="eggNOG" id="KOG3115">
    <property type="taxonomic scope" value="Eukaryota"/>
</dbReference>
<accession>A0A0D3K5N2</accession>
<dbReference type="InterPro" id="IPR055361">
    <property type="entry name" value="tRNA_methyltr_TrmB_bact"/>
</dbReference>